<evidence type="ECO:0000313" key="8">
    <source>
        <dbReference type="Proteomes" id="UP000004310"/>
    </source>
</evidence>
<protein>
    <recommendedName>
        <fullName evidence="6">Cytochrome c domain-containing protein</fullName>
    </recommendedName>
</protein>
<keyword evidence="3 4" id="KW-0408">Iron</keyword>
<evidence type="ECO:0000259" key="6">
    <source>
        <dbReference type="PROSITE" id="PS51007"/>
    </source>
</evidence>
<gene>
    <name evidence="7" type="ORF">FP2506_04596</name>
</gene>
<evidence type="ECO:0000256" key="3">
    <source>
        <dbReference type="ARBA" id="ARBA00023004"/>
    </source>
</evidence>
<keyword evidence="1 4" id="KW-0349">Heme</keyword>
<dbReference type="GO" id="GO:0004130">
    <property type="term" value="F:cytochrome-c peroxidase activity"/>
    <property type="evidence" value="ECO:0007669"/>
    <property type="project" value="TreeGrafter"/>
</dbReference>
<dbReference type="InterPro" id="IPR009056">
    <property type="entry name" value="Cyt_c-like_dom"/>
</dbReference>
<evidence type="ECO:0000256" key="2">
    <source>
        <dbReference type="ARBA" id="ARBA00022723"/>
    </source>
</evidence>
<organism evidence="7 8">
    <name type="scientific">Fulvimarina pelagi HTCC2506</name>
    <dbReference type="NCBI Taxonomy" id="314231"/>
    <lineage>
        <taxon>Bacteria</taxon>
        <taxon>Pseudomonadati</taxon>
        <taxon>Pseudomonadota</taxon>
        <taxon>Alphaproteobacteria</taxon>
        <taxon>Hyphomicrobiales</taxon>
        <taxon>Aurantimonadaceae</taxon>
        <taxon>Fulvimarina</taxon>
    </lineage>
</organism>
<dbReference type="PROSITE" id="PS51007">
    <property type="entry name" value="CYTC"/>
    <property type="match status" value="1"/>
</dbReference>
<keyword evidence="2 4" id="KW-0479">Metal-binding</keyword>
<dbReference type="Pfam" id="PF06537">
    <property type="entry name" value="DHOR"/>
    <property type="match status" value="1"/>
</dbReference>
<evidence type="ECO:0000256" key="5">
    <source>
        <dbReference type="SAM" id="SignalP"/>
    </source>
</evidence>
<dbReference type="GO" id="GO:0020037">
    <property type="term" value="F:heme binding"/>
    <property type="evidence" value="ECO:0007669"/>
    <property type="project" value="InterPro"/>
</dbReference>
<dbReference type="GO" id="GO:0009055">
    <property type="term" value="F:electron transfer activity"/>
    <property type="evidence" value="ECO:0007669"/>
    <property type="project" value="InterPro"/>
</dbReference>
<dbReference type="eggNOG" id="COG3488">
    <property type="taxonomic scope" value="Bacteria"/>
</dbReference>
<sequence length="485" mass="52262">MKPKRFSCLSSKLTLALLAGCLAAAPARFAEAEGNTPPPWAERAIQQRIDHATLRGHLIKRDLEALIASGRELFEARFTTLDGAGRPHATQAIIPTRHRRPVQHAFQRLAGPDANACASCHNEPATGGAGGFVSNVFVSEGFESADFDTTDPQFSNERGTNHLFGAGLIELLAREITAELQAQRGMALKRARAMGKPVTADLAAKGVSFGAITALPDGSVDFAKLEGIDSDLVLRPFSQKGVMTSLRQFTVNALNDHHGMQPSERWGARWTGTADFDGDGVDEEFGAGEVSAMVAFQASLPAPRQAVPDDAAWRAAAEKGRKIFADLGCESCHKPALPLDSLAFVDPGPVDTAGTLRTGDVDRPAIYDLALLDWAKTLPRDEKGRVLVPLFGDLKRHRIADQANPAFGNETLGQRFVERDVFMTSELWGLADTAPYGHRGDMTTLHETISAHGGEASESAKAYRDSPEAERSALIAWLKTLRIEP</sequence>
<feature type="chain" id="PRO_5004172133" description="Cytochrome c domain-containing protein" evidence="5">
    <location>
        <begin position="33"/>
        <end position="485"/>
    </location>
</feature>
<dbReference type="InterPro" id="IPR051395">
    <property type="entry name" value="Cytochrome_c_Peroxidase/MauG"/>
</dbReference>
<feature type="domain" description="Cytochrome c" evidence="6">
    <location>
        <begin position="315"/>
        <end position="482"/>
    </location>
</feature>
<dbReference type="GO" id="GO:0046872">
    <property type="term" value="F:metal ion binding"/>
    <property type="evidence" value="ECO:0007669"/>
    <property type="project" value="UniProtKB-KW"/>
</dbReference>
<evidence type="ECO:0000313" key="7">
    <source>
        <dbReference type="EMBL" id="EAU40478.1"/>
    </source>
</evidence>
<proteinExistence type="predicted"/>
<dbReference type="InterPro" id="IPR010538">
    <property type="entry name" value="DHOR"/>
</dbReference>
<dbReference type="Gene3D" id="1.10.760.10">
    <property type="entry name" value="Cytochrome c-like domain"/>
    <property type="match status" value="1"/>
</dbReference>
<reference evidence="7 8" key="1">
    <citation type="journal article" date="2010" name="J. Bacteriol.">
        <title>Genome sequence of Fulvimarina pelagi HTCC2506T, a Mn(II)-oxidizing alphaproteobacterium possessing an aerobic anoxygenic photosynthetic gene cluster and Xanthorhodopsin.</title>
        <authorList>
            <person name="Kang I."/>
            <person name="Oh H.M."/>
            <person name="Lim S.I."/>
            <person name="Ferriera S."/>
            <person name="Giovannoni S.J."/>
            <person name="Cho J.C."/>
        </authorList>
    </citation>
    <scope>NUCLEOTIDE SEQUENCE [LARGE SCALE GENOMIC DNA]</scope>
    <source>
        <strain evidence="7 8">HTCC2506</strain>
    </source>
</reference>
<dbReference type="HOGENOM" id="CLU_033900_1_0_5"/>
<dbReference type="EMBL" id="AATP01000007">
    <property type="protein sequence ID" value="EAU40478.1"/>
    <property type="molecule type" value="Genomic_DNA"/>
</dbReference>
<keyword evidence="5" id="KW-0732">Signal</keyword>
<dbReference type="AlphaFoldDB" id="Q0FZW3"/>
<comment type="caution">
    <text evidence="7">The sequence shown here is derived from an EMBL/GenBank/DDBJ whole genome shotgun (WGS) entry which is preliminary data.</text>
</comment>
<dbReference type="PANTHER" id="PTHR30600">
    <property type="entry name" value="CYTOCHROME C PEROXIDASE-RELATED"/>
    <property type="match status" value="1"/>
</dbReference>
<dbReference type="Proteomes" id="UP000004310">
    <property type="component" value="Unassembled WGS sequence"/>
</dbReference>
<dbReference type="STRING" id="217511.GCA_001463845_01478"/>
<evidence type="ECO:0000256" key="4">
    <source>
        <dbReference type="PROSITE-ProRule" id="PRU00433"/>
    </source>
</evidence>
<evidence type="ECO:0000256" key="1">
    <source>
        <dbReference type="ARBA" id="ARBA00022617"/>
    </source>
</evidence>
<name>Q0FZW3_9HYPH</name>
<dbReference type="PANTHER" id="PTHR30600:SF4">
    <property type="entry name" value="CYTOCHROME C DOMAIN-CONTAINING PROTEIN"/>
    <property type="match status" value="1"/>
</dbReference>
<dbReference type="InterPro" id="IPR036909">
    <property type="entry name" value="Cyt_c-like_dom_sf"/>
</dbReference>
<keyword evidence="8" id="KW-1185">Reference proteome</keyword>
<dbReference type="SUPFAM" id="SSF46626">
    <property type="entry name" value="Cytochrome c"/>
    <property type="match status" value="1"/>
</dbReference>
<accession>Q0FZW3</accession>
<feature type="signal peptide" evidence="5">
    <location>
        <begin position="1"/>
        <end position="32"/>
    </location>
</feature>
<dbReference type="RefSeq" id="WP_007066064.1">
    <property type="nucleotide sequence ID" value="NZ_DS022272.1"/>
</dbReference>